<evidence type="ECO:0000313" key="1">
    <source>
        <dbReference type="EMBL" id="OGG84611.1"/>
    </source>
</evidence>
<protein>
    <submittedName>
        <fullName evidence="1">Uncharacterized protein</fullName>
    </submittedName>
</protein>
<organism evidence="1 2">
    <name type="scientific">Candidatus Kaiserbacteria bacterium RIFCSPLOWO2_12_FULL_45_26</name>
    <dbReference type="NCBI Taxonomy" id="1798525"/>
    <lineage>
        <taxon>Bacteria</taxon>
        <taxon>Candidatus Kaiseribacteriota</taxon>
    </lineage>
</organism>
<reference evidence="1 2" key="1">
    <citation type="journal article" date="2016" name="Nat. Commun.">
        <title>Thousands of microbial genomes shed light on interconnected biogeochemical processes in an aquifer system.</title>
        <authorList>
            <person name="Anantharaman K."/>
            <person name="Brown C.T."/>
            <person name="Hug L.A."/>
            <person name="Sharon I."/>
            <person name="Castelle C.J."/>
            <person name="Probst A.J."/>
            <person name="Thomas B.C."/>
            <person name="Singh A."/>
            <person name="Wilkins M.J."/>
            <person name="Karaoz U."/>
            <person name="Brodie E.L."/>
            <person name="Williams K.H."/>
            <person name="Hubbard S.S."/>
            <person name="Banfield J.F."/>
        </authorList>
    </citation>
    <scope>NUCLEOTIDE SEQUENCE [LARGE SCALE GENOMIC DNA]</scope>
</reference>
<gene>
    <name evidence="1" type="ORF">A3G90_00785</name>
</gene>
<sequence>METVDTEIFDCYQSTNLVVIPLPRTPTTKWCEVQILPAEKKPMSVEFAKQLLAHYQNIDITAIMDGVGRLDWLASEFASHLHASEVRFHFYLMDTKNGPVVAAAFGSQLDMSDYFGISDDPSD</sequence>
<proteinExistence type="predicted"/>
<accession>A0A1F6FFH4</accession>
<evidence type="ECO:0000313" key="2">
    <source>
        <dbReference type="Proteomes" id="UP000177325"/>
    </source>
</evidence>
<dbReference type="EMBL" id="MFMM01000001">
    <property type="protein sequence ID" value="OGG84611.1"/>
    <property type="molecule type" value="Genomic_DNA"/>
</dbReference>
<comment type="caution">
    <text evidence="1">The sequence shown here is derived from an EMBL/GenBank/DDBJ whole genome shotgun (WGS) entry which is preliminary data.</text>
</comment>
<dbReference type="Proteomes" id="UP000177325">
    <property type="component" value="Unassembled WGS sequence"/>
</dbReference>
<dbReference type="AlphaFoldDB" id="A0A1F6FFH4"/>
<name>A0A1F6FFH4_9BACT</name>